<evidence type="ECO:0000256" key="2">
    <source>
        <dbReference type="ARBA" id="ARBA00009685"/>
    </source>
</evidence>
<dbReference type="HAMAP" id="MF_00086">
    <property type="entry name" value="S_AdoMet_synth1"/>
    <property type="match status" value="1"/>
</dbReference>
<feature type="binding site" description="in other chain" evidence="10">
    <location>
        <begin position="171"/>
        <end position="173"/>
    </location>
    <ligand>
        <name>ATP</name>
        <dbReference type="ChEBI" id="CHEBI:30616"/>
        <note>ligand shared between two neighboring subunits</note>
    </ligand>
</feature>
<evidence type="ECO:0000256" key="5">
    <source>
        <dbReference type="ARBA" id="ARBA00022723"/>
    </source>
</evidence>
<comment type="cofactor">
    <cofactor evidence="10">
        <name>K(+)</name>
        <dbReference type="ChEBI" id="CHEBI:29103"/>
    </cofactor>
    <text evidence="10">Binds 1 potassium ion per subunit.</text>
</comment>
<dbReference type="InterPro" id="IPR002133">
    <property type="entry name" value="S-AdoMet_synthetase"/>
</dbReference>
<dbReference type="FunFam" id="3.30.300.10:FF:000003">
    <property type="entry name" value="S-adenosylmethionine synthase"/>
    <property type="match status" value="1"/>
</dbReference>
<comment type="subcellular location">
    <subcellularLocation>
        <location evidence="10 11">Cytoplasm</location>
    </subcellularLocation>
</comment>
<feature type="binding site" description="in other chain" evidence="10">
    <location>
        <position position="277"/>
    </location>
    <ligand>
        <name>L-methionine</name>
        <dbReference type="ChEBI" id="CHEBI:57844"/>
        <note>ligand shared between two neighboring subunits</note>
    </ligand>
</feature>
<feature type="binding site" description="in other chain" evidence="10">
    <location>
        <position position="17"/>
    </location>
    <ligand>
        <name>ATP</name>
        <dbReference type="ChEBI" id="CHEBI:30616"/>
        <note>ligand shared between two neighboring subunits</note>
    </ligand>
</feature>
<feature type="binding site" description="in other chain" evidence="10">
    <location>
        <position position="106"/>
    </location>
    <ligand>
        <name>L-methionine</name>
        <dbReference type="ChEBI" id="CHEBI:57844"/>
        <note>ligand shared between two neighboring subunits</note>
    </ligand>
</feature>
<comment type="pathway">
    <text evidence="1 10">Amino-acid biosynthesis; S-adenosyl-L-methionine biosynthesis; S-adenosyl-L-methionine from L-methionine: step 1/1.</text>
</comment>
<dbReference type="SUPFAM" id="SSF55973">
    <property type="entry name" value="S-adenosylmethionine synthetase"/>
    <property type="match status" value="3"/>
</dbReference>
<dbReference type="AlphaFoldDB" id="A0A366WLI4"/>
<dbReference type="STRING" id="1423144.Gal_03022"/>
<feature type="binding site" evidence="10">
    <location>
        <position position="273"/>
    </location>
    <ligand>
        <name>ATP</name>
        <dbReference type="ChEBI" id="CHEBI:30616"/>
        <note>ligand shared between two neighboring subunits</note>
    </ligand>
</feature>
<evidence type="ECO:0000256" key="7">
    <source>
        <dbReference type="ARBA" id="ARBA00022840"/>
    </source>
</evidence>
<feature type="binding site" description="in other chain" evidence="10">
    <location>
        <begin position="252"/>
        <end position="253"/>
    </location>
    <ligand>
        <name>ATP</name>
        <dbReference type="ChEBI" id="CHEBI:30616"/>
        <note>ligand shared between two neighboring subunits</note>
    </ligand>
</feature>
<dbReference type="Pfam" id="PF00438">
    <property type="entry name" value="S-AdoMet_synt_N"/>
    <property type="match status" value="1"/>
</dbReference>
<evidence type="ECO:0000313" key="16">
    <source>
        <dbReference type="EMBL" id="RBW50730.1"/>
    </source>
</evidence>
<keyword evidence="5 10" id="KW-0479">Metal-binding</keyword>
<feature type="binding site" evidence="10">
    <location>
        <position position="246"/>
    </location>
    <ligand>
        <name>ATP</name>
        <dbReference type="ChEBI" id="CHEBI:30616"/>
        <note>ligand shared between two neighboring subunits</note>
    </ligand>
</feature>
<dbReference type="GO" id="GO:0005524">
    <property type="term" value="F:ATP binding"/>
    <property type="evidence" value="ECO:0007669"/>
    <property type="project" value="UniProtKB-UniRule"/>
</dbReference>
<feature type="binding site" evidence="10">
    <location>
        <position position="246"/>
    </location>
    <ligand>
        <name>L-methionine</name>
        <dbReference type="ChEBI" id="CHEBI:57844"/>
        <note>ligand shared between two neighboring subunits</note>
    </ligand>
</feature>
<accession>A0A366WLI4</accession>
<dbReference type="GO" id="GO:0006730">
    <property type="term" value="P:one-carbon metabolic process"/>
    <property type="evidence" value="ECO:0007669"/>
    <property type="project" value="UniProtKB-KW"/>
</dbReference>
<dbReference type="InterPro" id="IPR022628">
    <property type="entry name" value="S-AdoMet_synt_N"/>
</dbReference>
<feature type="domain" description="S-adenosylmethionine synthetase N-terminal" evidence="13">
    <location>
        <begin position="5"/>
        <end position="108"/>
    </location>
</feature>
<dbReference type="RefSeq" id="WP_113825149.1">
    <property type="nucleotide sequence ID" value="NZ_QOCE01000047.1"/>
</dbReference>
<dbReference type="InterPro" id="IPR022631">
    <property type="entry name" value="ADOMET_SYNTHASE_CS"/>
</dbReference>
<evidence type="ECO:0000256" key="3">
    <source>
        <dbReference type="ARBA" id="ARBA00022563"/>
    </source>
</evidence>
<dbReference type="CDD" id="cd18079">
    <property type="entry name" value="S-AdoMet_synt"/>
    <property type="match status" value="1"/>
</dbReference>
<dbReference type="GO" id="GO:0004478">
    <property type="term" value="F:methionine adenosyltransferase activity"/>
    <property type="evidence" value="ECO:0007669"/>
    <property type="project" value="UniProtKB-UniRule"/>
</dbReference>
<comment type="cofactor">
    <cofactor evidence="10">
        <name>Mg(2+)</name>
        <dbReference type="ChEBI" id="CHEBI:18420"/>
    </cofactor>
    <text evidence="10">Binds 2 divalent ions per subunit.</text>
</comment>
<dbReference type="PROSITE" id="PS00377">
    <property type="entry name" value="ADOMET_SYNTHASE_2"/>
    <property type="match status" value="1"/>
</dbReference>
<dbReference type="Pfam" id="PF02772">
    <property type="entry name" value="S-AdoMet_synt_M"/>
    <property type="match status" value="1"/>
</dbReference>
<dbReference type="InterPro" id="IPR022629">
    <property type="entry name" value="S-AdoMet_synt_central"/>
</dbReference>
<dbReference type="UniPathway" id="UPA00315">
    <property type="reaction ID" value="UER00080"/>
</dbReference>
<dbReference type="Gene3D" id="3.30.300.10">
    <property type="match status" value="3"/>
</dbReference>
<keyword evidence="8 10" id="KW-0460">Magnesium</keyword>
<dbReference type="PANTHER" id="PTHR11964">
    <property type="entry name" value="S-ADENOSYLMETHIONINE SYNTHETASE"/>
    <property type="match status" value="1"/>
</dbReference>
<keyword evidence="7 10" id="KW-0067">ATP-binding</keyword>
<feature type="binding site" evidence="10">
    <location>
        <position position="269"/>
    </location>
    <ligand>
        <name>ATP</name>
        <dbReference type="ChEBI" id="CHEBI:30616"/>
        <note>ligand shared between two neighboring subunits</note>
    </ligand>
</feature>
<feature type="domain" description="S-adenosylmethionine synthetase C-terminal" evidence="15">
    <location>
        <begin position="240"/>
        <end position="382"/>
    </location>
</feature>
<dbReference type="InterPro" id="IPR022630">
    <property type="entry name" value="S-AdoMet_synt_C"/>
</dbReference>
<dbReference type="PROSITE" id="PS00376">
    <property type="entry name" value="ADOMET_SYNTHASE_1"/>
    <property type="match status" value="1"/>
</dbReference>
<evidence type="ECO:0000256" key="10">
    <source>
        <dbReference type="HAMAP-Rule" id="MF_00086"/>
    </source>
</evidence>
<evidence type="ECO:0000256" key="1">
    <source>
        <dbReference type="ARBA" id="ARBA00005224"/>
    </source>
</evidence>
<dbReference type="OrthoDB" id="9801686at2"/>
<feature type="region of interest" description="Flexible loop" evidence="10">
    <location>
        <begin position="106"/>
        <end position="116"/>
    </location>
</feature>
<comment type="caution">
    <text evidence="16">The sequence shown here is derived from an EMBL/GenBank/DDBJ whole genome shotgun (WGS) entry which is preliminary data.</text>
</comment>
<feature type="binding site" description="in other chain" evidence="10">
    <location>
        <position position="58"/>
    </location>
    <ligand>
        <name>L-methionine</name>
        <dbReference type="ChEBI" id="CHEBI:57844"/>
        <note>ligand shared between two neighboring subunits</note>
    </ligand>
</feature>
<dbReference type="GO" id="GO:0006556">
    <property type="term" value="P:S-adenosylmethionine biosynthetic process"/>
    <property type="evidence" value="ECO:0007669"/>
    <property type="project" value="UniProtKB-UniRule"/>
</dbReference>
<comment type="similarity">
    <text evidence="2 10 12">Belongs to the AdoMet synthase family.</text>
</comment>
<evidence type="ECO:0000259" key="13">
    <source>
        <dbReference type="Pfam" id="PF00438"/>
    </source>
</evidence>
<protein>
    <recommendedName>
        <fullName evidence="10">S-adenosylmethionine synthase</fullName>
        <shortName evidence="10">AdoMet synthase</shortName>
        <ecNumber evidence="10">2.5.1.6</ecNumber>
    </recommendedName>
    <alternativeName>
        <fullName evidence="10">MAT</fullName>
    </alternativeName>
    <alternativeName>
        <fullName evidence="10">Methionine adenosyltransferase</fullName>
    </alternativeName>
</protein>
<comment type="catalytic activity">
    <reaction evidence="10">
        <text>L-methionine + ATP + H2O = S-adenosyl-L-methionine + phosphate + diphosphate</text>
        <dbReference type="Rhea" id="RHEA:21080"/>
        <dbReference type="ChEBI" id="CHEBI:15377"/>
        <dbReference type="ChEBI" id="CHEBI:30616"/>
        <dbReference type="ChEBI" id="CHEBI:33019"/>
        <dbReference type="ChEBI" id="CHEBI:43474"/>
        <dbReference type="ChEBI" id="CHEBI:57844"/>
        <dbReference type="ChEBI" id="CHEBI:59789"/>
        <dbReference type="EC" id="2.5.1.6"/>
    </reaction>
</comment>
<evidence type="ECO:0000256" key="9">
    <source>
        <dbReference type="ARBA" id="ARBA00022958"/>
    </source>
</evidence>
<evidence type="ECO:0000259" key="15">
    <source>
        <dbReference type="Pfam" id="PF02773"/>
    </source>
</evidence>
<feature type="binding site" description="in other chain" evidence="10">
    <location>
        <begin position="237"/>
        <end position="238"/>
    </location>
    <ligand>
        <name>ATP</name>
        <dbReference type="ChEBI" id="CHEBI:30616"/>
        <note>ligand shared between two neighboring subunits</note>
    </ligand>
</feature>
<dbReference type="GO" id="GO:0000287">
    <property type="term" value="F:magnesium ion binding"/>
    <property type="evidence" value="ECO:0007669"/>
    <property type="project" value="UniProtKB-UniRule"/>
</dbReference>
<evidence type="ECO:0000313" key="17">
    <source>
        <dbReference type="Proteomes" id="UP000252706"/>
    </source>
</evidence>
<keyword evidence="6 10" id="KW-0547">Nucleotide-binding</keyword>
<dbReference type="Pfam" id="PF02773">
    <property type="entry name" value="S-AdoMet_synt_C"/>
    <property type="match status" value="1"/>
</dbReference>
<comment type="subunit">
    <text evidence="10">Homotetramer; dimer of dimers.</text>
</comment>
<keyword evidence="9 10" id="KW-0630">Potassium</keyword>
<feature type="binding site" evidence="10">
    <location>
        <position position="45"/>
    </location>
    <ligand>
        <name>K(+)</name>
        <dbReference type="ChEBI" id="CHEBI:29103"/>
    </ligand>
</feature>
<comment type="function">
    <text evidence="10">Catalyzes the formation of S-adenosylmethionine (AdoMet) from methionine and ATP. The overall synthetic reaction is composed of two sequential steps, AdoMet formation and the subsequent tripolyphosphate hydrolysis which occurs prior to release of AdoMet from the enzyme.</text>
</comment>
<sequence>MSRQNYIFTSESVSEGHPDKVCDRISDAVLDAFIAEEPEARVAAETFATTNRVVIGGEVGLSDQAKLRDYMGRIDEIARACIKDIGYEQDKFHHETVEITNLLHEQSAHIAQGVDAAEGKDEGAGDQGIMFGYATTETDALMPAPIQYSHAILRRLAEVRKNGTEPALGPDAKSQLSVIYDNGKPVGVSSVVLSTQHLIEELTSADIRAIVEPYITAVLPEGWLTDATEWHVNPTGKFVIGGPDGDAGLTGRKIIVDTYGGAAPHGGGAFSGKDPTKVDRSAAYAARYLAKNVVAAGMADRCTIQLSYAIGVSKPLSIYADTHGTGDVDAAAIEKAIDQVMDLTPRGIRSHLELNKPIYERTAAYGHFGRAPEADGGFSWERTDLVEALKKAV</sequence>
<dbReference type="PIRSF" id="PIRSF000497">
    <property type="entry name" value="MAT"/>
    <property type="match status" value="1"/>
</dbReference>
<name>A0A366WLI4_9RHOB</name>
<evidence type="ECO:0000256" key="8">
    <source>
        <dbReference type="ARBA" id="ARBA00022842"/>
    </source>
</evidence>
<dbReference type="EMBL" id="QOCE01000047">
    <property type="protein sequence ID" value="RBW50730.1"/>
    <property type="molecule type" value="Genomic_DNA"/>
</dbReference>
<keyword evidence="3 10" id="KW-0554">One-carbon metabolism</keyword>
<organism evidence="16 17">
    <name type="scientific">Phaeobacter gallaeciensis</name>
    <dbReference type="NCBI Taxonomy" id="60890"/>
    <lineage>
        <taxon>Bacteria</taxon>
        <taxon>Pseudomonadati</taxon>
        <taxon>Pseudomonadota</taxon>
        <taxon>Alphaproteobacteria</taxon>
        <taxon>Rhodobacterales</taxon>
        <taxon>Roseobacteraceae</taxon>
        <taxon>Phaeobacter</taxon>
    </lineage>
</organism>
<evidence type="ECO:0000256" key="4">
    <source>
        <dbReference type="ARBA" id="ARBA00022679"/>
    </source>
</evidence>
<keyword evidence="4 10" id="KW-0808">Transferase</keyword>
<feature type="domain" description="S-adenosylmethionine synthetase central" evidence="14">
    <location>
        <begin position="122"/>
        <end position="238"/>
    </location>
</feature>
<evidence type="ECO:0000256" key="11">
    <source>
        <dbReference type="RuleBase" id="RU000542"/>
    </source>
</evidence>
<dbReference type="GO" id="GO:0005737">
    <property type="term" value="C:cytoplasm"/>
    <property type="evidence" value="ECO:0007669"/>
    <property type="project" value="UniProtKB-SubCell"/>
</dbReference>
<feature type="binding site" evidence="10">
    <location>
        <position position="19"/>
    </location>
    <ligand>
        <name>Mg(2+)</name>
        <dbReference type="ChEBI" id="CHEBI:18420"/>
    </ligand>
</feature>
<proteinExistence type="inferred from homology"/>
<dbReference type="NCBIfam" id="TIGR01034">
    <property type="entry name" value="metK"/>
    <property type="match status" value="1"/>
</dbReference>
<dbReference type="Proteomes" id="UP000252706">
    <property type="component" value="Unassembled WGS sequence"/>
</dbReference>
<gene>
    <name evidence="10" type="primary">metK</name>
    <name evidence="16" type="ORF">DS909_19390</name>
</gene>
<evidence type="ECO:0000259" key="14">
    <source>
        <dbReference type="Pfam" id="PF02772"/>
    </source>
</evidence>
<dbReference type="InterPro" id="IPR022636">
    <property type="entry name" value="S-AdoMet_synthetase_sfam"/>
</dbReference>
<reference evidence="16 17" key="1">
    <citation type="submission" date="2018-07" db="EMBL/GenBank/DDBJ databases">
        <title>Modular assembly of carbohydrate-degrading microbial communities in the ocean.</title>
        <authorList>
            <person name="Enke T.N."/>
            <person name="Datta M.S."/>
            <person name="Schwartzman J.A."/>
            <person name="Cermak N."/>
            <person name="Schmitz D.A."/>
            <person name="Barrere J."/>
            <person name="Cordero O.X."/>
        </authorList>
    </citation>
    <scope>NUCLEOTIDE SEQUENCE [LARGE SCALE GENOMIC DNA]</scope>
    <source>
        <strain evidence="16 17">C3M10</strain>
    </source>
</reference>
<keyword evidence="10" id="KW-0963">Cytoplasm</keyword>
<dbReference type="EC" id="2.5.1.6" evidence="10"/>
<evidence type="ECO:0000256" key="12">
    <source>
        <dbReference type="RuleBase" id="RU004462"/>
    </source>
</evidence>
<evidence type="ECO:0000256" key="6">
    <source>
        <dbReference type="ARBA" id="ARBA00022741"/>
    </source>
</evidence>